<evidence type="ECO:0000313" key="5">
    <source>
        <dbReference type="Proteomes" id="UP000838412"/>
    </source>
</evidence>
<gene>
    <name evidence="4" type="primary">ACOD1</name>
    <name evidence="4" type="ORF">BLAG_LOCUS19502</name>
</gene>
<dbReference type="GO" id="GO:0016829">
    <property type="term" value="F:lyase activity"/>
    <property type="evidence" value="ECO:0007669"/>
    <property type="project" value="InterPro"/>
</dbReference>
<dbReference type="InterPro" id="IPR042188">
    <property type="entry name" value="MmgE/PrpD_sf_2"/>
</dbReference>
<dbReference type="PANTHER" id="PTHR16943:SF8">
    <property type="entry name" value="2-METHYLCITRATE DEHYDRATASE"/>
    <property type="match status" value="1"/>
</dbReference>
<dbReference type="InterPro" id="IPR045336">
    <property type="entry name" value="MmgE_PrpD_N"/>
</dbReference>
<organism evidence="4 5">
    <name type="scientific">Branchiostoma lanceolatum</name>
    <name type="common">Common lancelet</name>
    <name type="synonym">Amphioxus lanceolatum</name>
    <dbReference type="NCBI Taxonomy" id="7740"/>
    <lineage>
        <taxon>Eukaryota</taxon>
        <taxon>Metazoa</taxon>
        <taxon>Chordata</taxon>
        <taxon>Cephalochordata</taxon>
        <taxon>Leptocardii</taxon>
        <taxon>Amphioxiformes</taxon>
        <taxon>Branchiostomatidae</taxon>
        <taxon>Branchiostoma</taxon>
    </lineage>
</organism>
<dbReference type="Proteomes" id="UP000838412">
    <property type="component" value="Chromosome 5"/>
</dbReference>
<feature type="domain" description="MmgE/PrpD C-terminal" evidence="3">
    <location>
        <begin position="411"/>
        <end position="575"/>
    </location>
</feature>
<accession>A0A8K0ETK6</accession>
<proteinExistence type="inferred from homology"/>
<dbReference type="SUPFAM" id="SSF103378">
    <property type="entry name" value="2-methylcitrate dehydratase PrpD"/>
    <property type="match status" value="1"/>
</dbReference>
<reference evidence="4" key="1">
    <citation type="submission" date="2022-01" db="EMBL/GenBank/DDBJ databases">
        <authorList>
            <person name="Braso-Vives M."/>
        </authorList>
    </citation>
    <scope>NUCLEOTIDE SEQUENCE</scope>
</reference>
<dbReference type="Pfam" id="PF03972">
    <property type="entry name" value="MmgE_PrpD_N"/>
    <property type="match status" value="1"/>
</dbReference>
<keyword evidence="5" id="KW-1185">Reference proteome</keyword>
<dbReference type="Gene3D" id="1.10.4100.10">
    <property type="entry name" value="2-methylcitrate dehydratase PrpD"/>
    <property type="match status" value="1"/>
</dbReference>
<name>A0A8K0ETK6_BRALA</name>
<comment type="similarity">
    <text evidence="1">Belongs to the PrpD family.</text>
</comment>
<dbReference type="AlphaFoldDB" id="A0A8K0ETK6"/>
<dbReference type="OrthoDB" id="10267976at2759"/>
<dbReference type="Pfam" id="PF19305">
    <property type="entry name" value="MmgE_PrpD_C"/>
    <property type="match status" value="1"/>
</dbReference>
<feature type="domain" description="MmgE/PrpD N-terminal" evidence="2">
    <location>
        <begin position="143"/>
        <end position="384"/>
    </location>
</feature>
<evidence type="ECO:0000256" key="1">
    <source>
        <dbReference type="ARBA" id="ARBA00006174"/>
    </source>
</evidence>
<protein>
    <submittedName>
        <fullName evidence="4">ACOD1 protein</fullName>
    </submittedName>
</protein>
<dbReference type="InterPro" id="IPR045337">
    <property type="entry name" value="MmgE_PrpD_C"/>
</dbReference>
<evidence type="ECO:0000313" key="4">
    <source>
        <dbReference type="EMBL" id="CAH1265560.1"/>
    </source>
</evidence>
<dbReference type="Gene3D" id="3.30.1330.120">
    <property type="entry name" value="2-methylcitrate dehydratase PrpD"/>
    <property type="match status" value="1"/>
</dbReference>
<evidence type="ECO:0000259" key="2">
    <source>
        <dbReference type="Pfam" id="PF03972"/>
    </source>
</evidence>
<dbReference type="InterPro" id="IPR036148">
    <property type="entry name" value="MmgE/PrpD_sf"/>
</dbReference>
<dbReference type="InterPro" id="IPR005656">
    <property type="entry name" value="MmgE_PrpD"/>
</dbReference>
<dbReference type="InterPro" id="IPR042183">
    <property type="entry name" value="MmgE/PrpD_sf_1"/>
</dbReference>
<dbReference type="FunFam" id="1.10.4100.10:FF:000002">
    <property type="entry name" value="Aconitate decarboxylase 1"/>
    <property type="match status" value="1"/>
</dbReference>
<dbReference type="EMBL" id="OV696690">
    <property type="protein sequence ID" value="CAH1265560.1"/>
    <property type="molecule type" value="Genomic_DNA"/>
</dbReference>
<sequence length="598" mass="64560">MMSLCLGNHGNVWGKLSDNRSWLLNIAMIAVFCDINTVHVATVQSLLDIHAASYVSFTSEHCVTKMARFLNLRASAVKYMLTDCRGFTTASDGAGTLQQRWAPAGRPGRALAVPMVGERVMHGFPAPAPVDPDTNSEGATAHTADYVASTSFSDLSPVVLRRCKRMILDTLGVTVVGSTTEVAGMVAAYSLAQQGVRPEPAGSCALLGRKDRSTSAPLAAFANGVSAHSMDFDDTWHPATHPSAPVLASLLALTDLLRPVSTVSGRELLQAFAVGIEVQGRLLRTSAQAKNIPWRFHPPAVVGVMGSAAACAKLLQHDPTLVRNALSAAASYAGAPMANAGTTAKPLHAGNAARFGLEAALLASAGMKGNPHILDMRSGFGAFFDDFVPETLQDFNGGHLLDKQDVAIKRFPAHLGTHWASDAAAEVRGKLARHDGTVDTDGIRQVVVHAPKCGYVNRPIPKCEHEARHSFQFNVCTTLLDGTVSRQSFGPNLLHRPELRSLLRRTDIRHPPDNVKCFETMYVDVEVRLRDGTVVTSRCTEPYGHWRRPLRQDDVVAKFRDNAEPALPSSVVQECVDKVENLENMRDCSELTDMLSRP</sequence>
<dbReference type="PANTHER" id="PTHR16943">
    <property type="entry name" value="2-METHYLCITRATE DEHYDRATASE-RELATED"/>
    <property type="match status" value="1"/>
</dbReference>
<evidence type="ECO:0000259" key="3">
    <source>
        <dbReference type="Pfam" id="PF19305"/>
    </source>
</evidence>